<name>A0AAV8U429_9ROSI</name>
<dbReference type="Proteomes" id="UP001159364">
    <property type="component" value="Linkage Group LG02"/>
</dbReference>
<accession>A0AAV8U429</accession>
<organism evidence="1 2">
    <name type="scientific">Erythroxylum novogranatense</name>
    <dbReference type="NCBI Taxonomy" id="1862640"/>
    <lineage>
        <taxon>Eukaryota</taxon>
        <taxon>Viridiplantae</taxon>
        <taxon>Streptophyta</taxon>
        <taxon>Embryophyta</taxon>
        <taxon>Tracheophyta</taxon>
        <taxon>Spermatophyta</taxon>
        <taxon>Magnoliopsida</taxon>
        <taxon>eudicotyledons</taxon>
        <taxon>Gunneridae</taxon>
        <taxon>Pentapetalae</taxon>
        <taxon>rosids</taxon>
        <taxon>fabids</taxon>
        <taxon>Malpighiales</taxon>
        <taxon>Erythroxylaceae</taxon>
        <taxon>Erythroxylum</taxon>
    </lineage>
</organism>
<protein>
    <submittedName>
        <fullName evidence="1">Uncharacterized protein</fullName>
    </submittedName>
</protein>
<dbReference type="AlphaFoldDB" id="A0AAV8U429"/>
<dbReference type="EMBL" id="JAIWQS010000002">
    <property type="protein sequence ID" value="KAJ8772755.1"/>
    <property type="molecule type" value="Genomic_DNA"/>
</dbReference>
<proteinExistence type="predicted"/>
<comment type="caution">
    <text evidence="1">The sequence shown here is derived from an EMBL/GenBank/DDBJ whole genome shotgun (WGS) entry which is preliminary data.</text>
</comment>
<sequence length="56" mass="6109">MSWESFVKRALLRACSLVAHFSVSDIVEKDSFSAALTRLQDSGFGSRPGICVYGLV</sequence>
<keyword evidence="2" id="KW-1185">Reference proteome</keyword>
<evidence type="ECO:0000313" key="1">
    <source>
        <dbReference type="EMBL" id="KAJ8772755.1"/>
    </source>
</evidence>
<reference evidence="1 2" key="1">
    <citation type="submission" date="2021-09" db="EMBL/GenBank/DDBJ databases">
        <title>Genomic insights and catalytic innovation underlie evolution of tropane alkaloids biosynthesis.</title>
        <authorList>
            <person name="Wang Y.-J."/>
            <person name="Tian T."/>
            <person name="Huang J.-P."/>
            <person name="Huang S.-X."/>
        </authorList>
    </citation>
    <scope>NUCLEOTIDE SEQUENCE [LARGE SCALE GENOMIC DNA]</scope>
    <source>
        <strain evidence="1">KIB-2018</strain>
        <tissue evidence="1">Leaf</tissue>
    </source>
</reference>
<evidence type="ECO:0000313" key="2">
    <source>
        <dbReference type="Proteomes" id="UP001159364"/>
    </source>
</evidence>
<gene>
    <name evidence="1" type="ORF">K2173_027932</name>
</gene>